<dbReference type="EMBL" id="KN822093">
    <property type="protein sequence ID" value="KIM57948.1"/>
    <property type="molecule type" value="Genomic_DNA"/>
</dbReference>
<dbReference type="Proteomes" id="UP000053989">
    <property type="component" value="Unassembled WGS sequence"/>
</dbReference>
<sequence length="303" mass="33586">MGNIFSQWSEPQAEGTLRGSNDITHGSASKHPQVSSESDKPPPYSRAPTLPLVDRYNDPNFPKRSLRQRRSREDALETLKKYDTVLVVDDSASMRGPRWEEAKRALSDLASIAAEYDWDGLDIYFLNHSKAGLGLKAKGSATVNALFDKVQPKGPTPIGDKLDVLLSNYIRRLELVQRKHDLGNTSALKQIKPVNFIVTTDGVPSDDPESVIVATARRLDLGHFPLSQIGIQFVQIGNAKEATKFLRELDDALGVKYSIRDIVDTTPYLNAKLTSEMLIKILIGGINRRVDHRGTDAVMGLRV</sequence>
<name>A0A0C2Z7I8_9AGAM</name>
<feature type="compositionally biased region" description="Polar residues" evidence="1">
    <location>
        <begin position="18"/>
        <end position="36"/>
    </location>
</feature>
<evidence type="ECO:0000256" key="1">
    <source>
        <dbReference type="SAM" id="MobiDB-lite"/>
    </source>
</evidence>
<reference evidence="3 4" key="1">
    <citation type="submission" date="2014-04" db="EMBL/GenBank/DDBJ databases">
        <authorList>
            <consortium name="DOE Joint Genome Institute"/>
            <person name="Kuo A."/>
            <person name="Kohler A."/>
            <person name="Nagy L.G."/>
            <person name="Floudas D."/>
            <person name="Copeland A."/>
            <person name="Barry K.W."/>
            <person name="Cichocki N."/>
            <person name="Veneault-Fourrey C."/>
            <person name="LaButti K."/>
            <person name="Lindquist E.A."/>
            <person name="Lipzen A."/>
            <person name="Lundell T."/>
            <person name="Morin E."/>
            <person name="Murat C."/>
            <person name="Sun H."/>
            <person name="Tunlid A."/>
            <person name="Henrissat B."/>
            <person name="Grigoriev I.V."/>
            <person name="Hibbett D.S."/>
            <person name="Martin F."/>
            <person name="Nordberg H.P."/>
            <person name="Cantor M.N."/>
            <person name="Hua S.X."/>
        </authorList>
    </citation>
    <scope>NUCLEOTIDE SEQUENCE [LARGE SCALE GENOMIC DNA]</scope>
    <source>
        <strain evidence="3 4">Foug A</strain>
    </source>
</reference>
<dbReference type="PROSITE" id="PS50234">
    <property type="entry name" value="VWFA"/>
    <property type="match status" value="1"/>
</dbReference>
<evidence type="ECO:0000259" key="2">
    <source>
        <dbReference type="PROSITE" id="PS50234"/>
    </source>
</evidence>
<protein>
    <recommendedName>
        <fullName evidence="2">VWFA domain-containing protein</fullName>
    </recommendedName>
</protein>
<evidence type="ECO:0000313" key="3">
    <source>
        <dbReference type="EMBL" id="KIM57948.1"/>
    </source>
</evidence>
<dbReference type="InterPro" id="IPR036465">
    <property type="entry name" value="vWFA_dom_sf"/>
</dbReference>
<dbReference type="STRING" id="1036808.A0A0C2Z7I8"/>
<dbReference type="OrthoDB" id="2142040at2759"/>
<keyword evidence="4" id="KW-1185">Reference proteome</keyword>
<dbReference type="SUPFAM" id="SSF53300">
    <property type="entry name" value="vWA-like"/>
    <property type="match status" value="1"/>
</dbReference>
<reference evidence="4" key="2">
    <citation type="submission" date="2015-01" db="EMBL/GenBank/DDBJ databases">
        <title>Evolutionary Origins and Diversification of the Mycorrhizal Mutualists.</title>
        <authorList>
            <consortium name="DOE Joint Genome Institute"/>
            <consortium name="Mycorrhizal Genomics Consortium"/>
            <person name="Kohler A."/>
            <person name="Kuo A."/>
            <person name="Nagy L.G."/>
            <person name="Floudas D."/>
            <person name="Copeland A."/>
            <person name="Barry K.W."/>
            <person name="Cichocki N."/>
            <person name="Veneault-Fourrey C."/>
            <person name="LaButti K."/>
            <person name="Lindquist E.A."/>
            <person name="Lipzen A."/>
            <person name="Lundell T."/>
            <person name="Morin E."/>
            <person name="Murat C."/>
            <person name="Riley R."/>
            <person name="Ohm R."/>
            <person name="Sun H."/>
            <person name="Tunlid A."/>
            <person name="Henrissat B."/>
            <person name="Grigoriev I.V."/>
            <person name="Hibbett D.S."/>
            <person name="Martin F."/>
        </authorList>
    </citation>
    <scope>NUCLEOTIDE SEQUENCE [LARGE SCALE GENOMIC DNA]</scope>
    <source>
        <strain evidence="4">Foug A</strain>
    </source>
</reference>
<gene>
    <name evidence="3" type="ORF">SCLCIDRAFT_129376</name>
</gene>
<dbReference type="PANTHER" id="PTHR34706:SF1">
    <property type="entry name" value="VWFA DOMAIN-CONTAINING PROTEIN"/>
    <property type="match status" value="1"/>
</dbReference>
<feature type="domain" description="VWFA" evidence="2">
    <location>
        <begin position="83"/>
        <end position="277"/>
    </location>
</feature>
<proteinExistence type="predicted"/>
<dbReference type="InterPro" id="IPR002035">
    <property type="entry name" value="VWF_A"/>
</dbReference>
<dbReference type="SMART" id="SM00327">
    <property type="entry name" value="VWA"/>
    <property type="match status" value="1"/>
</dbReference>
<feature type="compositionally biased region" description="Polar residues" evidence="1">
    <location>
        <begin position="1"/>
        <end position="10"/>
    </location>
</feature>
<dbReference type="AlphaFoldDB" id="A0A0C2Z7I8"/>
<dbReference type="PANTHER" id="PTHR34706">
    <property type="entry name" value="SLR1338 PROTEIN"/>
    <property type="match status" value="1"/>
</dbReference>
<accession>A0A0C2Z7I8</accession>
<dbReference type="HOGENOM" id="CLU_040578_1_1_1"/>
<feature type="region of interest" description="Disordered" evidence="1">
    <location>
        <begin position="1"/>
        <end position="72"/>
    </location>
</feature>
<evidence type="ECO:0000313" key="4">
    <source>
        <dbReference type="Proteomes" id="UP000053989"/>
    </source>
</evidence>
<dbReference type="Gene3D" id="3.40.50.410">
    <property type="entry name" value="von Willebrand factor, type A domain"/>
    <property type="match status" value="1"/>
</dbReference>
<dbReference type="InParanoid" id="A0A0C2Z7I8"/>
<organism evidence="3 4">
    <name type="scientific">Scleroderma citrinum Foug A</name>
    <dbReference type="NCBI Taxonomy" id="1036808"/>
    <lineage>
        <taxon>Eukaryota</taxon>
        <taxon>Fungi</taxon>
        <taxon>Dikarya</taxon>
        <taxon>Basidiomycota</taxon>
        <taxon>Agaricomycotina</taxon>
        <taxon>Agaricomycetes</taxon>
        <taxon>Agaricomycetidae</taxon>
        <taxon>Boletales</taxon>
        <taxon>Sclerodermatineae</taxon>
        <taxon>Sclerodermataceae</taxon>
        <taxon>Scleroderma</taxon>
    </lineage>
</organism>